<name>A0A6P2WE15_BURL3</name>
<evidence type="ECO:0000313" key="2">
    <source>
        <dbReference type="EMBL" id="VWC96020.1"/>
    </source>
</evidence>
<proteinExistence type="predicted"/>
<dbReference type="InterPro" id="IPR016181">
    <property type="entry name" value="Acyl_CoA_acyltransferase"/>
</dbReference>
<dbReference type="EMBL" id="CABVQN010000008">
    <property type="protein sequence ID" value="VWC96020.1"/>
    <property type="molecule type" value="Genomic_DNA"/>
</dbReference>
<dbReference type="Proteomes" id="UP000494110">
    <property type="component" value="Unassembled WGS sequence"/>
</dbReference>
<protein>
    <recommendedName>
        <fullName evidence="1">N-acetyltransferase domain-containing protein</fullName>
    </recommendedName>
</protein>
<dbReference type="PROSITE" id="PS51186">
    <property type="entry name" value="GNAT"/>
    <property type="match status" value="1"/>
</dbReference>
<dbReference type="Gene3D" id="3.40.630.30">
    <property type="match status" value="1"/>
</dbReference>
<evidence type="ECO:0000313" key="3">
    <source>
        <dbReference type="Proteomes" id="UP000494110"/>
    </source>
</evidence>
<sequence length="140" mass="16088">MILVPYQAAHLKRLQAQEAQAYLGVYMTDEYAKALEQTTAWAGLVGDQVIGCFGVYEMWENRALLWSYMDQGAGRHLVAIHRAVLAYLEVAPYRRIEAEVDCEFEAGHRWLRMLGFTMECERMRCFRVDGGDSALYARVK</sequence>
<dbReference type="InterPro" id="IPR000182">
    <property type="entry name" value="GNAT_dom"/>
</dbReference>
<gene>
    <name evidence="2" type="ORF">BLA39750_02231</name>
</gene>
<dbReference type="SUPFAM" id="SSF55729">
    <property type="entry name" value="Acyl-CoA N-acyltransferases (Nat)"/>
    <property type="match status" value="1"/>
</dbReference>
<dbReference type="AlphaFoldDB" id="A0A6P2WE15"/>
<reference evidence="2 3" key="1">
    <citation type="submission" date="2019-09" db="EMBL/GenBank/DDBJ databases">
        <authorList>
            <person name="Depoorter E."/>
        </authorList>
    </citation>
    <scope>NUCLEOTIDE SEQUENCE [LARGE SCALE GENOMIC DNA]</scope>
    <source>
        <strain evidence="2">R-39750</strain>
    </source>
</reference>
<dbReference type="GO" id="GO:0016747">
    <property type="term" value="F:acyltransferase activity, transferring groups other than amino-acyl groups"/>
    <property type="evidence" value="ECO:0007669"/>
    <property type="project" value="InterPro"/>
</dbReference>
<dbReference type="RefSeq" id="WP_175012208.1">
    <property type="nucleotide sequence ID" value="NZ_CABVQN010000008.1"/>
</dbReference>
<organism evidence="2 3">
    <name type="scientific">Burkholderia lata (strain ATCC 17760 / DSM 23089 / LMG 22485 / NCIMB 9086 / R18194 / 383)</name>
    <dbReference type="NCBI Taxonomy" id="482957"/>
    <lineage>
        <taxon>Bacteria</taxon>
        <taxon>Pseudomonadati</taxon>
        <taxon>Pseudomonadota</taxon>
        <taxon>Betaproteobacteria</taxon>
        <taxon>Burkholderiales</taxon>
        <taxon>Burkholderiaceae</taxon>
        <taxon>Burkholderia</taxon>
        <taxon>Burkholderia cepacia complex</taxon>
    </lineage>
</organism>
<feature type="domain" description="N-acetyltransferase" evidence="1">
    <location>
        <begin position="1"/>
        <end position="140"/>
    </location>
</feature>
<evidence type="ECO:0000259" key="1">
    <source>
        <dbReference type="PROSITE" id="PS51186"/>
    </source>
</evidence>
<accession>A0A6P2WE15</accession>